<proteinExistence type="predicted"/>
<dbReference type="Proteomes" id="UP000705508">
    <property type="component" value="Unassembled WGS sequence"/>
</dbReference>
<accession>A0A938XCY7</accession>
<feature type="region of interest" description="Disordered" evidence="1">
    <location>
        <begin position="1"/>
        <end position="23"/>
    </location>
</feature>
<evidence type="ECO:0000313" key="2">
    <source>
        <dbReference type="EMBL" id="MBM6949559.1"/>
    </source>
</evidence>
<dbReference type="EMBL" id="JACJKS010000069">
    <property type="protein sequence ID" value="MBM6949559.1"/>
    <property type="molecule type" value="Genomic_DNA"/>
</dbReference>
<evidence type="ECO:0000256" key="1">
    <source>
        <dbReference type="SAM" id="MobiDB-lite"/>
    </source>
</evidence>
<name>A0A938XCY7_9CLOT</name>
<dbReference type="AlphaFoldDB" id="A0A938XCY7"/>
<reference evidence="2" key="1">
    <citation type="submission" date="2020-08" db="EMBL/GenBank/DDBJ databases">
        <authorList>
            <person name="Cejkova D."/>
            <person name="Kubasova T."/>
            <person name="Jahodarova E."/>
            <person name="Rychlik I."/>
        </authorList>
    </citation>
    <scope>NUCLEOTIDE SEQUENCE</scope>
    <source>
        <strain evidence="2">An582</strain>
    </source>
</reference>
<comment type="caution">
    <text evidence="2">The sequence shown here is derived from an EMBL/GenBank/DDBJ whole genome shotgun (WGS) entry which is preliminary data.</text>
</comment>
<gene>
    <name evidence="2" type="ORF">H6A20_13105</name>
</gene>
<evidence type="ECO:0000313" key="3">
    <source>
        <dbReference type="Proteomes" id="UP000705508"/>
    </source>
</evidence>
<sequence length="104" mass="11606">MSIYEYDQERHMRQEREQSYEKGLADGHAQGFTEGHARGFTDGQAKGLAEGHAQGFTDGQVQGVAEGKRSIVVNLARSGMAAEEIARIAETDVELIREWIREQI</sequence>
<evidence type="ECO:0008006" key="4">
    <source>
        <dbReference type="Google" id="ProtNLM"/>
    </source>
</evidence>
<feature type="compositionally biased region" description="Basic and acidic residues" evidence="1">
    <location>
        <begin position="7"/>
        <end position="23"/>
    </location>
</feature>
<protein>
    <recommendedName>
        <fullName evidence="4">Flagellar assembly protein H</fullName>
    </recommendedName>
</protein>
<reference evidence="2" key="2">
    <citation type="journal article" date="2021" name="Sci. Rep.">
        <title>The distribution of antibiotic resistance genes in chicken gut microbiota commensals.</title>
        <authorList>
            <person name="Juricova H."/>
            <person name="Matiasovicova J."/>
            <person name="Kubasova T."/>
            <person name="Cejkova D."/>
            <person name="Rychlik I."/>
        </authorList>
    </citation>
    <scope>NUCLEOTIDE SEQUENCE</scope>
    <source>
        <strain evidence="2">An582</strain>
    </source>
</reference>
<organism evidence="2 3">
    <name type="scientific">Mordavella massiliensis</name>
    <dbReference type="NCBI Taxonomy" id="1871024"/>
    <lineage>
        <taxon>Bacteria</taxon>
        <taxon>Bacillati</taxon>
        <taxon>Bacillota</taxon>
        <taxon>Clostridia</taxon>
        <taxon>Eubacteriales</taxon>
        <taxon>Clostridiaceae</taxon>
        <taxon>Mordavella</taxon>
    </lineage>
</organism>